<dbReference type="PANTHER" id="PTHR42709:SF6">
    <property type="entry name" value="UNDECAPRENYL PHOSPHATE TRANSPORTER A"/>
    <property type="match status" value="1"/>
</dbReference>
<dbReference type="AlphaFoldDB" id="V7HZM8"/>
<keyword evidence="10" id="KW-1185">Reference proteome</keyword>
<dbReference type="GO" id="GO:0005886">
    <property type="term" value="C:plasma membrane"/>
    <property type="evidence" value="ECO:0007669"/>
    <property type="project" value="UniProtKB-SubCell"/>
</dbReference>
<name>V7HZM8_9CLOT</name>
<evidence type="ECO:0000256" key="5">
    <source>
        <dbReference type="ARBA" id="ARBA00022989"/>
    </source>
</evidence>
<evidence type="ECO:0000256" key="6">
    <source>
        <dbReference type="ARBA" id="ARBA00023136"/>
    </source>
</evidence>
<dbReference type="Proteomes" id="UP000017747">
    <property type="component" value="Unassembled WGS sequence"/>
</dbReference>
<sequence>MQSYIIEIMEKFGYIGTLLLILLENVFPPIPSEVILTFGGFMTTSTSMTVIGTIIAATIGSLLGAVILYYIGHILNRERLDVIVTKYGHILRLKLSDLDKADAWFDKYGYRTIFFCRMVPILRSLISIPAGMAEMKFNLFILYTTLGTLIWNTALVTAGAMLGENWEKVLEFMDVYSHIAYGAIFIAIAGFIGFKVYSSKKAA</sequence>
<evidence type="ECO:0000313" key="9">
    <source>
        <dbReference type="EMBL" id="ETA79440.1"/>
    </source>
</evidence>
<reference evidence="9 10" key="1">
    <citation type="journal article" date="2014" name="Genome Announc.">
        <title>Genome Sequence of Youngiibacter fragilis, the Type Strain of the Genus Youngiibacter.</title>
        <authorList>
            <person name="Wawrik C.B."/>
            <person name="Callaghan A.V."/>
            <person name="Stamps B.W."/>
            <person name="Wawrik B."/>
        </authorList>
    </citation>
    <scope>NUCLEOTIDE SEQUENCE [LARGE SCALE GENOMIC DNA]</scope>
    <source>
        <strain evidence="9 10">232.1</strain>
    </source>
</reference>
<keyword evidence="3" id="KW-1003">Cell membrane</keyword>
<gene>
    <name evidence="9" type="ORF">T472_0217335</name>
</gene>
<keyword evidence="6 7" id="KW-0472">Membrane</keyword>
<feature type="transmembrane region" description="Helical" evidence="7">
    <location>
        <begin position="12"/>
        <end position="30"/>
    </location>
</feature>
<dbReference type="Pfam" id="PF09335">
    <property type="entry name" value="VTT_dom"/>
    <property type="match status" value="1"/>
</dbReference>
<evidence type="ECO:0000256" key="2">
    <source>
        <dbReference type="ARBA" id="ARBA00010792"/>
    </source>
</evidence>
<comment type="subcellular location">
    <subcellularLocation>
        <location evidence="1">Cell membrane</location>
        <topology evidence="1">Multi-pass membrane protein</topology>
    </subcellularLocation>
</comment>
<comment type="caution">
    <text evidence="9">The sequence shown here is derived from an EMBL/GenBank/DDBJ whole genome shotgun (WGS) entry which is preliminary data.</text>
</comment>
<evidence type="ECO:0000256" key="4">
    <source>
        <dbReference type="ARBA" id="ARBA00022692"/>
    </source>
</evidence>
<accession>V7HZM8</accession>
<dbReference type="InterPro" id="IPR032816">
    <property type="entry name" value="VTT_dom"/>
</dbReference>
<feature type="transmembrane region" description="Helical" evidence="7">
    <location>
        <begin position="140"/>
        <end position="163"/>
    </location>
</feature>
<feature type="transmembrane region" description="Helical" evidence="7">
    <location>
        <begin position="50"/>
        <end position="71"/>
    </location>
</feature>
<feature type="domain" description="VTT" evidence="8">
    <location>
        <begin position="30"/>
        <end position="160"/>
    </location>
</feature>
<dbReference type="InterPro" id="IPR051311">
    <property type="entry name" value="DedA_domain"/>
</dbReference>
<keyword evidence="5 7" id="KW-1133">Transmembrane helix</keyword>
<organism evidence="9 10">
    <name type="scientific">Youngiibacter fragilis 232.1</name>
    <dbReference type="NCBI Taxonomy" id="994573"/>
    <lineage>
        <taxon>Bacteria</taxon>
        <taxon>Bacillati</taxon>
        <taxon>Bacillota</taxon>
        <taxon>Clostridia</taxon>
        <taxon>Eubacteriales</taxon>
        <taxon>Clostridiaceae</taxon>
        <taxon>Youngiibacter</taxon>
    </lineage>
</organism>
<proteinExistence type="inferred from homology"/>
<evidence type="ECO:0000313" key="10">
    <source>
        <dbReference type="Proteomes" id="UP000017747"/>
    </source>
</evidence>
<evidence type="ECO:0000256" key="7">
    <source>
        <dbReference type="SAM" id="Phobius"/>
    </source>
</evidence>
<dbReference type="EMBL" id="AXUN02000215">
    <property type="protein sequence ID" value="ETA79440.1"/>
    <property type="molecule type" value="Genomic_DNA"/>
</dbReference>
<dbReference type="OrthoDB" id="9813426at2"/>
<evidence type="ECO:0000259" key="8">
    <source>
        <dbReference type="Pfam" id="PF09335"/>
    </source>
</evidence>
<protein>
    <submittedName>
        <fullName evidence="9">Alkaline phosphatase</fullName>
    </submittedName>
</protein>
<feature type="transmembrane region" description="Helical" evidence="7">
    <location>
        <begin position="175"/>
        <end position="197"/>
    </location>
</feature>
<dbReference type="PANTHER" id="PTHR42709">
    <property type="entry name" value="ALKALINE PHOSPHATASE LIKE PROTEIN"/>
    <property type="match status" value="1"/>
</dbReference>
<evidence type="ECO:0000256" key="3">
    <source>
        <dbReference type="ARBA" id="ARBA00022475"/>
    </source>
</evidence>
<dbReference type="STRING" id="994573.T472_0217335"/>
<evidence type="ECO:0000256" key="1">
    <source>
        <dbReference type="ARBA" id="ARBA00004651"/>
    </source>
</evidence>
<dbReference type="eggNOG" id="COG0586">
    <property type="taxonomic scope" value="Bacteria"/>
</dbReference>
<comment type="similarity">
    <text evidence="2">Belongs to the DedA family.</text>
</comment>
<keyword evidence="4 7" id="KW-0812">Transmembrane</keyword>